<gene>
    <name evidence="2" type="ORF">GCM10010201_26030</name>
</gene>
<accession>A0ABN3NLG5</accession>
<protein>
    <submittedName>
        <fullName evidence="2">HTTM domain-containing protein</fullName>
    </submittedName>
</protein>
<feature type="transmembrane region" description="Helical" evidence="1">
    <location>
        <begin position="35"/>
        <end position="56"/>
    </location>
</feature>
<keyword evidence="1" id="KW-1133">Transmembrane helix</keyword>
<evidence type="ECO:0000256" key="1">
    <source>
        <dbReference type="SAM" id="Phobius"/>
    </source>
</evidence>
<feature type="transmembrane region" description="Helical" evidence="1">
    <location>
        <begin position="245"/>
        <end position="265"/>
    </location>
</feature>
<comment type="caution">
    <text evidence="2">The sequence shown here is derived from an EMBL/GenBank/DDBJ whole genome shotgun (WGS) entry which is preliminary data.</text>
</comment>
<organism evidence="2 3">
    <name type="scientific">Pilimelia columellifera subsp. columellifera</name>
    <dbReference type="NCBI Taxonomy" id="706583"/>
    <lineage>
        <taxon>Bacteria</taxon>
        <taxon>Bacillati</taxon>
        <taxon>Actinomycetota</taxon>
        <taxon>Actinomycetes</taxon>
        <taxon>Micromonosporales</taxon>
        <taxon>Micromonosporaceae</taxon>
        <taxon>Pilimelia</taxon>
    </lineage>
</organism>
<feature type="transmembrane region" description="Helical" evidence="1">
    <location>
        <begin position="102"/>
        <end position="122"/>
    </location>
</feature>
<evidence type="ECO:0000313" key="2">
    <source>
        <dbReference type="EMBL" id="GAA2526088.1"/>
    </source>
</evidence>
<feature type="transmembrane region" description="Helical" evidence="1">
    <location>
        <begin position="76"/>
        <end position="95"/>
    </location>
</feature>
<evidence type="ECO:0000313" key="3">
    <source>
        <dbReference type="Proteomes" id="UP001499978"/>
    </source>
</evidence>
<keyword evidence="1" id="KW-0812">Transmembrane</keyword>
<keyword evidence="1" id="KW-0472">Membrane</keyword>
<sequence length="299" mass="32983">MTAAAGSAARAAGAVGRWLTAPVPLGRVAAFRTVVYLYLVVDLLLVTSSVRAHANVPGDLYQPLMVARLLPLPEPTPLLVNAIFWALIGLSLAAATGRAPRLLGVTIFLLYFQWMIIAMSYGKVDHDRVGLLVALAVLPTVGRARHGDPTRSEPAGWALRMTQIAVIATYFLAAWAKLRLEGPDWMTSSVLAWAILRRGTEFAHLIAQVPYLLVVSQFGIVAFELLSPAVFMLRERWRLRCVGFFYLFHLSVFATITISFAPHLVAMTSFLPLEKVRPIERWRRSRAANKPQPAEAVTM</sequence>
<name>A0ABN3NLG5_9ACTN</name>
<dbReference type="Proteomes" id="UP001499978">
    <property type="component" value="Unassembled WGS sequence"/>
</dbReference>
<feature type="transmembrane region" description="Helical" evidence="1">
    <location>
        <begin position="211"/>
        <end position="233"/>
    </location>
</feature>
<keyword evidence="3" id="KW-1185">Reference proteome</keyword>
<proteinExistence type="predicted"/>
<reference evidence="2 3" key="1">
    <citation type="journal article" date="2019" name="Int. J. Syst. Evol. Microbiol.">
        <title>The Global Catalogue of Microorganisms (GCM) 10K type strain sequencing project: providing services to taxonomists for standard genome sequencing and annotation.</title>
        <authorList>
            <consortium name="The Broad Institute Genomics Platform"/>
            <consortium name="The Broad Institute Genome Sequencing Center for Infectious Disease"/>
            <person name="Wu L."/>
            <person name="Ma J."/>
        </authorList>
    </citation>
    <scope>NUCLEOTIDE SEQUENCE [LARGE SCALE GENOMIC DNA]</scope>
    <source>
        <strain evidence="2 3">JCM 3367</strain>
    </source>
</reference>
<dbReference type="EMBL" id="BAAARY010000011">
    <property type="protein sequence ID" value="GAA2526088.1"/>
    <property type="molecule type" value="Genomic_DNA"/>
</dbReference>